<dbReference type="Gene3D" id="3.50.50.60">
    <property type="entry name" value="FAD/NAD(P)-binding domain"/>
    <property type="match status" value="2"/>
</dbReference>
<keyword evidence="7" id="KW-1185">Reference proteome</keyword>
<evidence type="ECO:0000256" key="2">
    <source>
        <dbReference type="ARBA" id="ARBA00010790"/>
    </source>
</evidence>
<dbReference type="PANTHER" id="PTHR11552:SF147">
    <property type="entry name" value="CHOLINE DEHYDROGENASE, MITOCHONDRIAL"/>
    <property type="match status" value="1"/>
</dbReference>
<comment type="cofactor">
    <cofactor evidence="1">
        <name>FAD</name>
        <dbReference type="ChEBI" id="CHEBI:57692"/>
    </cofactor>
</comment>
<dbReference type="OMA" id="GGHETEP"/>
<dbReference type="EnsemblMetazoa" id="XM_028658609.1">
    <property type="protein sequence ID" value="XP_028514410.1"/>
    <property type="gene ID" value="LOC110237353"/>
</dbReference>
<evidence type="ECO:0000313" key="7">
    <source>
        <dbReference type="Proteomes" id="UP000887567"/>
    </source>
</evidence>
<reference evidence="6" key="1">
    <citation type="submission" date="2022-11" db="UniProtKB">
        <authorList>
            <consortium name="EnsemblMetazoa"/>
        </authorList>
    </citation>
    <scope>IDENTIFICATION</scope>
</reference>
<dbReference type="KEGG" id="epa:110237353"/>
<proteinExistence type="inferred from homology"/>
<dbReference type="GO" id="GO:0050660">
    <property type="term" value="F:flavin adenine dinucleotide binding"/>
    <property type="evidence" value="ECO:0007669"/>
    <property type="project" value="InterPro"/>
</dbReference>
<accession>A0A913YGD5</accession>
<keyword evidence="4" id="KW-0274">FAD</keyword>
<evidence type="ECO:0000256" key="1">
    <source>
        <dbReference type="ARBA" id="ARBA00001974"/>
    </source>
</evidence>
<dbReference type="InterPro" id="IPR036188">
    <property type="entry name" value="FAD/NAD-bd_sf"/>
</dbReference>
<evidence type="ECO:0000259" key="5">
    <source>
        <dbReference type="PROSITE" id="PS00623"/>
    </source>
</evidence>
<dbReference type="PROSITE" id="PS00623">
    <property type="entry name" value="GMC_OXRED_1"/>
    <property type="match status" value="1"/>
</dbReference>
<dbReference type="SUPFAM" id="SSF51905">
    <property type="entry name" value="FAD/NAD(P)-binding domain"/>
    <property type="match status" value="1"/>
</dbReference>
<dbReference type="Pfam" id="PF05199">
    <property type="entry name" value="GMC_oxred_C"/>
    <property type="match status" value="1"/>
</dbReference>
<dbReference type="InterPro" id="IPR007867">
    <property type="entry name" value="GMC_OxRtase_C"/>
</dbReference>
<feature type="domain" description="Glucose-methanol-choline oxidoreductase N-terminal" evidence="5">
    <location>
        <begin position="124"/>
        <end position="147"/>
    </location>
</feature>
<dbReference type="RefSeq" id="XP_028514410.1">
    <property type="nucleotide sequence ID" value="XM_028658609.1"/>
</dbReference>
<evidence type="ECO:0000313" key="6">
    <source>
        <dbReference type="EnsemblMetazoa" id="XP_028514410.1"/>
    </source>
</evidence>
<protein>
    <recommendedName>
        <fullName evidence="5">Glucose-methanol-choline oxidoreductase N-terminal domain-containing protein</fullName>
    </recommendedName>
</protein>
<dbReference type="GeneID" id="110237353"/>
<dbReference type="InterPro" id="IPR012132">
    <property type="entry name" value="GMC_OxRdtase"/>
</dbReference>
<comment type="similarity">
    <text evidence="2">Belongs to the GMC oxidoreductase family.</text>
</comment>
<keyword evidence="3" id="KW-0285">Flavoprotein</keyword>
<dbReference type="OrthoDB" id="269227at2759"/>
<evidence type="ECO:0000256" key="4">
    <source>
        <dbReference type="ARBA" id="ARBA00022827"/>
    </source>
</evidence>
<dbReference type="PANTHER" id="PTHR11552">
    <property type="entry name" value="GLUCOSE-METHANOL-CHOLINE GMC OXIDOREDUCTASE"/>
    <property type="match status" value="1"/>
</dbReference>
<dbReference type="AlphaFoldDB" id="A0A913YGD5"/>
<sequence>MLLQGSRCGSRFLWHKVKFNSLNCPSKNGKKLTEALARTAATFSSTHDYVICGAGSAGCVLTNRLTADPNNDVLLLEAGPRDWTWKIHMPAALVYNLCDDKYNWYYHTVPQKHMDNRVMYCPRGRVWGGSSSLNAMVYIRGHALDYDRWESEGAKGWSYADCLPYFKKAQTHELGKDAQTDEEIDAFIRQYADTAYHPSCTCKMGDSDDNMAVVDNQGRVFGVENLRVIDSSIMPSIVSGNLNAPTIMIAEKMADCILGNQPLPRSNAPVYQTPEKGQR</sequence>
<name>A0A913YGD5_EXADI</name>
<dbReference type="InterPro" id="IPR000172">
    <property type="entry name" value="GMC_OxRdtase_N"/>
</dbReference>
<evidence type="ECO:0000256" key="3">
    <source>
        <dbReference type="ARBA" id="ARBA00022630"/>
    </source>
</evidence>
<dbReference type="Proteomes" id="UP000887567">
    <property type="component" value="Unplaced"/>
</dbReference>
<organism evidence="6 7">
    <name type="scientific">Exaiptasia diaphana</name>
    <name type="common">Tropical sea anemone</name>
    <name type="synonym">Aiptasia pulchella</name>
    <dbReference type="NCBI Taxonomy" id="2652724"/>
    <lineage>
        <taxon>Eukaryota</taxon>
        <taxon>Metazoa</taxon>
        <taxon>Cnidaria</taxon>
        <taxon>Anthozoa</taxon>
        <taxon>Hexacorallia</taxon>
        <taxon>Actiniaria</taxon>
        <taxon>Aiptasiidae</taxon>
        <taxon>Exaiptasia</taxon>
    </lineage>
</organism>
<dbReference type="GO" id="GO:0016614">
    <property type="term" value="F:oxidoreductase activity, acting on CH-OH group of donors"/>
    <property type="evidence" value="ECO:0007669"/>
    <property type="project" value="InterPro"/>
</dbReference>